<dbReference type="PROSITE" id="PS51673">
    <property type="entry name" value="SUZ"/>
    <property type="match status" value="1"/>
</dbReference>
<feature type="compositionally biased region" description="Low complexity" evidence="1">
    <location>
        <begin position="90"/>
        <end position="103"/>
    </location>
</feature>
<dbReference type="Proteomes" id="UP001215598">
    <property type="component" value="Unassembled WGS sequence"/>
</dbReference>
<feature type="compositionally biased region" description="Acidic residues" evidence="1">
    <location>
        <begin position="30"/>
        <end position="40"/>
    </location>
</feature>
<evidence type="ECO:0000256" key="1">
    <source>
        <dbReference type="SAM" id="MobiDB-lite"/>
    </source>
</evidence>
<evidence type="ECO:0000313" key="4">
    <source>
        <dbReference type="Proteomes" id="UP001215598"/>
    </source>
</evidence>
<keyword evidence="4" id="KW-1185">Reference proteome</keyword>
<dbReference type="EMBL" id="JARKIB010000073">
    <property type="protein sequence ID" value="KAJ7748387.1"/>
    <property type="molecule type" value="Genomic_DNA"/>
</dbReference>
<organism evidence="3 4">
    <name type="scientific">Mycena metata</name>
    <dbReference type="NCBI Taxonomy" id="1033252"/>
    <lineage>
        <taxon>Eukaryota</taxon>
        <taxon>Fungi</taxon>
        <taxon>Dikarya</taxon>
        <taxon>Basidiomycota</taxon>
        <taxon>Agaricomycotina</taxon>
        <taxon>Agaricomycetes</taxon>
        <taxon>Agaricomycetidae</taxon>
        <taxon>Agaricales</taxon>
        <taxon>Marasmiineae</taxon>
        <taxon>Mycenaceae</taxon>
        <taxon>Mycena</taxon>
    </lineage>
</organism>
<evidence type="ECO:0000313" key="3">
    <source>
        <dbReference type="EMBL" id="KAJ7748387.1"/>
    </source>
</evidence>
<dbReference type="Pfam" id="PF12752">
    <property type="entry name" value="SUZ"/>
    <property type="match status" value="1"/>
</dbReference>
<feature type="domain" description="SUZ" evidence="2">
    <location>
        <begin position="59"/>
        <end position="127"/>
    </location>
</feature>
<feature type="compositionally biased region" description="Polar residues" evidence="1">
    <location>
        <begin position="54"/>
        <end position="69"/>
    </location>
</feature>
<feature type="region of interest" description="Disordered" evidence="1">
    <location>
        <begin position="1"/>
        <end position="207"/>
    </location>
</feature>
<feature type="compositionally biased region" description="Basic and acidic residues" evidence="1">
    <location>
        <begin position="107"/>
        <end position="129"/>
    </location>
</feature>
<comment type="caution">
    <text evidence="3">The sequence shown here is derived from an EMBL/GenBank/DDBJ whole genome shotgun (WGS) entry which is preliminary data.</text>
</comment>
<proteinExistence type="predicted"/>
<dbReference type="InterPro" id="IPR024771">
    <property type="entry name" value="SUZ"/>
</dbReference>
<dbReference type="AlphaFoldDB" id="A0AAD7N6Z4"/>
<reference evidence="3" key="1">
    <citation type="submission" date="2023-03" db="EMBL/GenBank/DDBJ databases">
        <title>Massive genome expansion in bonnet fungi (Mycena s.s.) driven by repeated elements and novel gene families across ecological guilds.</title>
        <authorList>
            <consortium name="Lawrence Berkeley National Laboratory"/>
            <person name="Harder C.B."/>
            <person name="Miyauchi S."/>
            <person name="Viragh M."/>
            <person name="Kuo A."/>
            <person name="Thoen E."/>
            <person name="Andreopoulos B."/>
            <person name="Lu D."/>
            <person name="Skrede I."/>
            <person name="Drula E."/>
            <person name="Henrissat B."/>
            <person name="Morin E."/>
            <person name="Kohler A."/>
            <person name="Barry K."/>
            <person name="LaButti K."/>
            <person name="Morin E."/>
            <person name="Salamov A."/>
            <person name="Lipzen A."/>
            <person name="Mereny Z."/>
            <person name="Hegedus B."/>
            <person name="Baldrian P."/>
            <person name="Stursova M."/>
            <person name="Weitz H."/>
            <person name="Taylor A."/>
            <person name="Grigoriev I.V."/>
            <person name="Nagy L.G."/>
            <person name="Martin F."/>
            <person name="Kauserud H."/>
        </authorList>
    </citation>
    <scope>NUCLEOTIDE SEQUENCE</scope>
    <source>
        <strain evidence="3">CBHHK182m</strain>
    </source>
</reference>
<accession>A0AAD7N6Z4</accession>
<sequence>MAATAEWHQPVQSTSARRGPIPRTVVPVSDDWEDDDDENEPQNAEDNQRIWENANAQTPMPNLIVSGSNHAAAAPPAAAFQPKMRILKRPTNSAPVAAAPPTTSGETLKDREARYQAARDRIFGNEPDGRASPGDSKAGGGSGLPPVGVARNPRGPTSDAAQNSSGDAPPKGFGARSANPPPSPNPVREADVNKNVAALQQKALSSM</sequence>
<gene>
    <name evidence="3" type="ORF">B0H16DRAFT_1725572</name>
</gene>
<protein>
    <recommendedName>
        <fullName evidence="2">SUZ domain-containing protein</fullName>
    </recommendedName>
</protein>
<evidence type="ECO:0000259" key="2">
    <source>
        <dbReference type="PROSITE" id="PS51673"/>
    </source>
</evidence>
<name>A0AAD7N6Z4_9AGAR</name>